<dbReference type="RefSeq" id="WP_380252395.1">
    <property type="nucleotide sequence ID" value="NZ_JBHUII010000006.1"/>
</dbReference>
<proteinExistence type="predicted"/>
<name>A0ABW5BL25_9PROT</name>
<protein>
    <recommendedName>
        <fullName evidence="3">STAS domain-containing protein</fullName>
    </recommendedName>
</protein>
<comment type="caution">
    <text evidence="1">The sequence shown here is derived from an EMBL/GenBank/DDBJ whole genome shotgun (WGS) entry which is preliminary data.</text>
</comment>
<evidence type="ECO:0000313" key="2">
    <source>
        <dbReference type="Proteomes" id="UP001597294"/>
    </source>
</evidence>
<sequence length="98" mass="10419">MSETEGPWHVEHAHPDEKSDIFICHQGTVCDSTAVAVVNDVLASYEVNSRRARISAAAPDLLEACQMALEVFSEVGSCEEQTAFIAKAIAKAEGAANA</sequence>
<dbReference type="Proteomes" id="UP001597294">
    <property type="component" value="Unassembled WGS sequence"/>
</dbReference>
<evidence type="ECO:0000313" key="1">
    <source>
        <dbReference type="EMBL" id="MFD2206602.1"/>
    </source>
</evidence>
<organism evidence="1 2">
    <name type="scientific">Kiloniella antarctica</name>
    <dbReference type="NCBI Taxonomy" id="1550907"/>
    <lineage>
        <taxon>Bacteria</taxon>
        <taxon>Pseudomonadati</taxon>
        <taxon>Pseudomonadota</taxon>
        <taxon>Alphaproteobacteria</taxon>
        <taxon>Rhodospirillales</taxon>
        <taxon>Kiloniellaceae</taxon>
        <taxon>Kiloniella</taxon>
    </lineage>
</organism>
<accession>A0ABW5BL25</accession>
<dbReference type="EMBL" id="JBHUII010000006">
    <property type="protein sequence ID" value="MFD2206602.1"/>
    <property type="molecule type" value="Genomic_DNA"/>
</dbReference>
<evidence type="ECO:0008006" key="3">
    <source>
        <dbReference type="Google" id="ProtNLM"/>
    </source>
</evidence>
<keyword evidence="2" id="KW-1185">Reference proteome</keyword>
<reference evidence="2" key="1">
    <citation type="journal article" date="2019" name="Int. J. Syst. Evol. Microbiol.">
        <title>The Global Catalogue of Microorganisms (GCM) 10K type strain sequencing project: providing services to taxonomists for standard genome sequencing and annotation.</title>
        <authorList>
            <consortium name="The Broad Institute Genomics Platform"/>
            <consortium name="The Broad Institute Genome Sequencing Center for Infectious Disease"/>
            <person name="Wu L."/>
            <person name="Ma J."/>
        </authorList>
    </citation>
    <scope>NUCLEOTIDE SEQUENCE [LARGE SCALE GENOMIC DNA]</scope>
    <source>
        <strain evidence="2">CGMCC 4.7192</strain>
    </source>
</reference>
<gene>
    <name evidence="1" type="ORF">ACFSKO_13295</name>
</gene>